<evidence type="ECO:0000256" key="1">
    <source>
        <dbReference type="SAM" id="Phobius"/>
    </source>
</evidence>
<dbReference type="PANTHER" id="PTHR47371">
    <property type="entry name" value="LIPOTEICHOIC ACID SYNTHASE"/>
    <property type="match status" value="1"/>
</dbReference>
<protein>
    <submittedName>
        <fullName evidence="2">Sulfatase</fullName>
    </submittedName>
</protein>
<accession>A0A506U3B0</accession>
<proteinExistence type="predicted"/>
<organism evidence="2 3">
    <name type="scientific">Martelella alba</name>
    <dbReference type="NCBI Taxonomy" id="2590451"/>
    <lineage>
        <taxon>Bacteria</taxon>
        <taxon>Pseudomonadati</taxon>
        <taxon>Pseudomonadota</taxon>
        <taxon>Alphaproteobacteria</taxon>
        <taxon>Hyphomicrobiales</taxon>
        <taxon>Aurantimonadaceae</taxon>
        <taxon>Martelella</taxon>
    </lineage>
</organism>
<dbReference type="RefSeq" id="WP_141150615.1">
    <property type="nucleotide sequence ID" value="NZ_VHLG01000015.1"/>
</dbReference>
<dbReference type="EMBL" id="VHLG01000015">
    <property type="protein sequence ID" value="TPW27806.1"/>
    <property type="molecule type" value="Genomic_DNA"/>
</dbReference>
<dbReference type="Gene3D" id="3.40.720.10">
    <property type="entry name" value="Alkaline Phosphatase, subunit A"/>
    <property type="match status" value="1"/>
</dbReference>
<sequence length="546" mass="59770">MTNDQGDSHRQRSFGSAGLAAIAFVVIAFIVLTLPDYPAALVPATFLRIPLEIPLAGLALLLLPRRMALALSVCLTAIIAVLLFLKLADLGVQAAFRRPFNPYLDFKMLADGWNVLSGAMGTGKAALSIGATIFGYIAILYAFWRAQKRMAGAGRVDAHVTALAFVAILALGIVLVMLSQVVAVGSFANLRSPAYVSARIQLVLRSVADMRSFETELSRKDTLPPSDQLFQAIKGRDVVLIFVESYGRSAIEDPRYKPVLAPRLRAIEKELDSAGFSAASGWSLSPTMGGLSWLAHGTLLSGLWIDNQARYDRLMISDRKSLNRLFHQAGWRTAAVMPAITMDWPESSYFGYDNIFTATDLGYQGKPFNWITMPDQYTLSAFDRLVRHGEPDDKRPVMTEMALVSSHAPWTPVPKLIDWAKVGDGRVFDGQATSGKTPAAVWSDPDDIRRHYIATIDYSMQTIGDYIARFGNNAVFIVLGDHQPAPLVTGENASRDVPVHIISSDPQLIAKFTGHGFTAGMIPKSTDPDLPMNMLRQRLINQFSAP</sequence>
<feature type="transmembrane region" description="Helical" evidence="1">
    <location>
        <begin position="156"/>
        <end position="178"/>
    </location>
</feature>
<dbReference type="Proteomes" id="UP000318801">
    <property type="component" value="Unassembled WGS sequence"/>
</dbReference>
<dbReference type="OrthoDB" id="1376015at2"/>
<dbReference type="InterPro" id="IPR017850">
    <property type="entry name" value="Alkaline_phosphatase_core_sf"/>
</dbReference>
<dbReference type="PANTHER" id="PTHR47371:SF3">
    <property type="entry name" value="PHOSPHOGLYCEROL TRANSFERASE I"/>
    <property type="match status" value="1"/>
</dbReference>
<keyword evidence="1" id="KW-1133">Transmembrane helix</keyword>
<keyword evidence="3" id="KW-1185">Reference proteome</keyword>
<dbReference type="SUPFAM" id="SSF53649">
    <property type="entry name" value="Alkaline phosphatase-like"/>
    <property type="match status" value="1"/>
</dbReference>
<feature type="transmembrane region" description="Helical" evidence="1">
    <location>
        <begin position="12"/>
        <end position="34"/>
    </location>
</feature>
<comment type="caution">
    <text evidence="2">The sequence shown here is derived from an EMBL/GenBank/DDBJ whole genome shotgun (WGS) entry which is preliminary data.</text>
</comment>
<gene>
    <name evidence="2" type="ORF">FJU08_18930</name>
</gene>
<reference evidence="2 3" key="1">
    <citation type="submission" date="2019-06" db="EMBL/GenBank/DDBJ databases">
        <authorList>
            <person name="Li M."/>
        </authorList>
    </citation>
    <scope>NUCLEOTIDE SEQUENCE [LARGE SCALE GENOMIC DNA]</scope>
    <source>
        <strain evidence="2 3">BGMRC2036</strain>
    </source>
</reference>
<feature type="transmembrane region" description="Helical" evidence="1">
    <location>
        <begin position="40"/>
        <end position="62"/>
    </location>
</feature>
<evidence type="ECO:0000313" key="2">
    <source>
        <dbReference type="EMBL" id="TPW27806.1"/>
    </source>
</evidence>
<feature type="transmembrane region" description="Helical" evidence="1">
    <location>
        <begin position="69"/>
        <end position="88"/>
    </location>
</feature>
<name>A0A506U3B0_9HYPH</name>
<evidence type="ECO:0000313" key="3">
    <source>
        <dbReference type="Proteomes" id="UP000318801"/>
    </source>
</evidence>
<feature type="transmembrane region" description="Helical" evidence="1">
    <location>
        <begin position="125"/>
        <end position="144"/>
    </location>
</feature>
<keyword evidence="1" id="KW-0472">Membrane</keyword>
<keyword evidence="1" id="KW-0812">Transmembrane</keyword>
<dbReference type="AlphaFoldDB" id="A0A506U3B0"/>
<dbReference type="InterPro" id="IPR050448">
    <property type="entry name" value="OpgB/LTA_synthase_biosynth"/>
</dbReference>